<feature type="compositionally biased region" description="Basic and acidic residues" evidence="2">
    <location>
        <begin position="23"/>
        <end position="32"/>
    </location>
</feature>
<dbReference type="InterPro" id="IPR035979">
    <property type="entry name" value="RBD_domain_sf"/>
</dbReference>
<evidence type="ECO:0000259" key="3">
    <source>
        <dbReference type="PROSITE" id="PS50102"/>
    </source>
</evidence>
<evidence type="ECO:0000256" key="2">
    <source>
        <dbReference type="SAM" id="MobiDB-lite"/>
    </source>
</evidence>
<evidence type="ECO:0000313" key="5">
    <source>
        <dbReference type="Proteomes" id="UP001558713"/>
    </source>
</evidence>
<reference evidence="4 5" key="1">
    <citation type="submission" date="2024-04" db="EMBL/GenBank/DDBJ databases">
        <title>Genome assembly C_amara_ONT_v2.</title>
        <authorList>
            <person name="Yant L."/>
            <person name="Moore C."/>
            <person name="Slenker M."/>
        </authorList>
    </citation>
    <scope>NUCLEOTIDE SEQUENCE [LARGE SCALE GENOMIC DNA]</scope>
    <source>
        <tissue evidence="4">Leaf</tissue>
    </source>
</reference>
<dbReference type="Proteomes" id="UP001558713">
    <property type="component" value="Unassembled WGS sequence"/>
</dbReference>
<feature type="region of interest" description="Disordered" evidence="2">
    <location>
        <begin position="1"/>
        <end position="32"/>
    </location>
</feature>
<dbReference type="Gene3D" id="3.30.70.330">
    <property type="match status" value="1"/>
</dbReference>
<dbReference type="EMBL" id="JBANAX010000455">
    <property type="protein sequence ID" value="KAL1208311.1"/>
    <property type="molecule type" value="Genomic_DNA"/>
</dbReference>
<protein>
    <submittedName>
        <fullName evidence="4">Nucleolin 2</fullName>
    </submittedName>
</protein>
<dbReference type="AlphaFoldDB" id="A0ABD1AQA1"/>
<dbReference type="InterPro" id="IPR012677">
    <property type="entry name" value="Nucleotide-bd_a/b_plait_sf"/>
</dbReference>
<dbReference type="Pfam" id="PF00076">
    <property type="entry name" value="RRM_1"/>
    <property type="match status" value="1"/>
</dbReference>
<organism evidence="4 5">
    <name type="scientific">Cardamine amara subsp. amara</name>
    <dbReference type="NCBI Taxonomy" id="228776"/>
    <lineage>
        <taxon>Eukaryota</taxon>
        <taxon>Viridiplantae</taxon>
        <taxon>Streptophyta</taxon>
        <taxon>Embryophyta</taxon>
        <taxon>Tracheophyta</taxon>
        <taxon>Spermatophyta</taxon>
        <taxon>Magnoliopsida</taxon>
        <taxon>eudicotyledons</taxon>
        <taxon>Gunneridae</taxon>
        <taxon>Pentapetalae</taxon>
        <taxon>rosids</taxon>
        <taxon>malvids</taxon>
        <taxon>Brassicales</taxon>
        <taxon>Brassicaceae</taxon>
        <taxon>Cardamineae</taxon>
        <taxon>Cardamine</taxon>
    </lineage>
</organism>
<gene>
    <name evidence="4" type="ORF">V5N11_033610</name>
</gene>
<keyword evidence="5" id="KW-1185">Reference proteome</keyword>
<feature type="domain" description="RRM" evidence="3">
    <location>
        <begin position="185"/>
        <end position="265"/>
    </location>
</feature>
<sequence>MGKKRNRLQKCSLSIDADTAGEPSHKAKRDSGDLEIVNLKKQKKPIEGDENAVMKKETEQMRISFQEMVEATKKLVDLMPTKADLQNTTLLKKSDEDGKTTLKKESDEDEKSALKKGSDEDENIALKKEIEEMTNSFKEMSEFVKKQQEKILTKADLLKYSFKEKVEEIYECNFETKDSMANGFRTIFVQGFKCSRTREDAKSLLRKHFSSCGAVGRVYVPIECKTGSLLGFAFIDMLKDEEKALTLLNGSYLEGMMLVVVMARDREESIGFKNFKGCQSCYRNLLKRRRNSIYDSPYGSHIQRSLKLQKFLDKSKKNAW</sequence>
<dbReference type="InterPro" id="IPR000504">
    <property type="entry name" value="RRM_dom"/>
</dbReference>
<dbReference type="GO" id="GO:0003723">
    <property type="term" value="F:RNA binding"/>
    <property type="evidence" value="ECO:0007669"/>
    <property type="project" value="UniProtKB-UniRule"/>
</dbReference>
<name>A0ABD1AQA1_CARAN</name>
<keyword evidence="1" id="KW-0694">RNA-binding</keyword>
<evidence type="ECO:0000256" key="1">
    <source>
        <dbReference type="PROSITE-ProRule" id="PRU00176"/>
    </source>
</evidence>
<dbReference type="SUPFAM" id="SSF54928">
    <property type="entry name" value="RNA-binding domain, RBD"/>
    <property type="match status" value="1"/>
</dbReference>
<evidence type="ECO:0000313" key="4">
    <source>
        <dbReference type="EMBL" id="KAL1208311.1"/>
    </source>
</evidence>
<dbReference type="SMART" id="SM00360">
    <property type="entry name" value="RRM"/>
    <property type="match status" value="1"/>
</dbReference>
<feature type="region of interest" description="Disordered" evidence="2">
    <location>
        <begin position="98"/>
        <end position="120"/>
    </location>
</feature>
<comment type="caution">
    <text evidence="4">The sequence shown here is derived from an EMBL/GenBank/DDBJ whole genome shotgun (WGS) entry which is preliminary data.</text>
</comment>
<accession>A0ABD1AQA1</accession>
<dbReference type="PROSITE" id="PS50102">
    <property type="entry name" value="RRM"/>
    <property type="match status" value="1"/>
</dbReference>
<proteinExistence type="predicted"/>